<organism evidence="2 3">
    <name type="scientific">Sulfurimonas aquatica</name>
    <dbReference type="NCBI Taxonomy" id="2672570"/>
    <lineage>
        <taxon>Bacteria</taxon>
        <taxon>Pseudomonadati</taxon>
        <taxon>Campylobacterota</taxon>
        <taxon>Epsilonproteobacteria</taxon>
        <taxon>Campylobacterales</taxon>
        <taxon>Sulfurimonadaceae</taxon>
        <taxon>Sulfurimonas</taxon>
    </lineage>
</organism>
<reference evidence="2" key="1">
    <citation type="submission" date="2019-11" db="EMBL/GenBank/DDBJ databases">
        <authorList>
            <person name="Kojima H."/>
        </authorList>
    </citation>
    <scope>NUCLEOTIDE SEQUENCE</scope>
    <source>
        <strain evidence="2">H1576</strain>
    </source>
</reference>
<dbReference type="Proteomes" id="UP000671852">
    <property type="component" value="Chromosome"/>
</dbReference>
<evidence type="ECO:0000313" key="3">
    <source>
        <dbReference type="Proteomes" id="UP000671852"/>
    </source>
</evidence>
<proteinExistence type="predicted"/>
<dbReference type="EMBL" id="CP046072">
    <property type="protein sequence ID" value="QSZ42959.1"/>
    <property type="molecule type" value="Genomic_DNA"/>
</dbReference>
<feature type="chain" id="PRO_5037640106" description="Lipoprotein" evidence="1">
    <location>
        <begin position="26"/>
        <end position="317"/>
    </location>
</feature>
<evidence type="ECO:0000313" key="2">
    <source>
        <dbReference type="EMBL" id="QSZ42959.1"/>
    </source>
</evidence>
<reference evidence="2" key="2">
    <citation type="submission" date="2021-04" db="EMBL/GenBank/DDBJ databases">
        <title>Isolation and characterization of a novel species of the genus Sulfurimonas.</title>
        <authorList>
            <person name="Fukui M."/>
        </authorList>
    </citation>
    <scope>NUCLEOTIDE SEQUENCE</scope>
    <source>
        <strain evidence="2">H1576</strain>
    </source>
</reference>
<dbReference type="AlphaFoldDB" id="A0A975B2G1"/>
<feature type="signal peptide" evidence="1">
    <location>
        <begin position="1"/>
        <end position="25"/>
    </location>
</feature>
<dbReference type="KEGG" id="saqt:GJV85_12855"/>
<keyword evidence="3" id="KW-1185">Reference proteome</keyword>
<name>A0A975B2G1_9BACT</name>
<protein>
    <recommendedName>
        <fullName evidence="4">Lipoprotein</fullName>
    </recommendedName>
</protein>
<evidence type="ECO:0008006" key="4">
    <source>
        <dbReference type="Google" id="ProtNLM"/>
    </source>
</evidence>
<keyword evidence="1" id="KW-0732">Signal</keyword>
<dbReference type="PROSITE" id="PS51257">
    <property type="entry name" value="PROKAR_LIPOPROTEIN"/>
    <property type="match status" value="1"/>
</dbReference>
<evidence type="ECO:0000256" key="1">
    <source>
        <dbReference type="SAM" id="SignalP"/>
    </source>
</evidence>
<gene>
    <name evidence="2" type="ORF">GJV85_12855</name>
</gene>
<accession>A0A975B2G1</accession>
<sequence>MIKKIVASSLVASALLFSGCGENNAEDRLSAQQALDKGDFSTTISNLESKSVKTTEDYMLLASAYMGKAGLSFTDTVALVSNANSTNDNKSFANYAKEIEKKKNPETLANLQKAISYYEAITGTSVTAAPAYKASANPSTTTGDRDLFLSLAYMTKATVVLSYLGDVQKLGDTTTDDPNILASACAISYVYSTSGLPTYCTRFSITDGGIDGDYRKISISDIASTAIYYRLKFADPAKKEMLLTDYKDSNTAPILIDGNVTTISKALVDTLNNSFDTLATIAPEDMKKDIEEFRKEIASDGNITAEAIANYLAGEIK</sequence>
<dbReference type="RefSeq" id="WP_207561772.1">
    <property type="nucleotide sequence ID" value="NZ_CP046072.1"/>
</dbReference>